<comment type="caution">
    <text evidence="1">The sequence shown here is derived from an EMBL/GenBank/DDBJ whole genome shotgun (WGS) entry which is preliminary data.</text>
</comment>
<proteinExistence type="predicted"/>
<dbReference type="PANTHER" id="PTHR48228:SF5">
    <property type="entry name" value="ALPHA-METHYLACYL-COA RACEMASE"/>
    <property type="match status" value="1"/>
</dbReference>
<dbReference type="InterPro" id="IPR044855">
    <property type="entry name" value="CoA-Trfase_III_dom3_sf"/>
</dbReference>
<sequence>MSLPLAGIRVISLAEQYPGPYATLLLSDLGAEVILVERPGAGDPARQFPAFHGALNRGKQSVALDLKSAEGKLNLRRLVASADVLMEGFRPGTMARLGFGHEAMAQLNPGLVYVSISGFGQDGPYRDRPAHDISYQALAGFLFRHAEQGSVEDPGSIAIGDLSSGMFAVVGTLAALFERARTEKGKYVDVSMTDGLVSWMSVMLGPVMNGAPLADIGAEPAYGVFKCADGRLLTLSIAHEDWFWRPLCELLGMPDAAGFNRGERVARGDALRSKVAGALATRDRADWAERLDAAGIPWGPVNSLSEVTADPHFRARGLFREVAEGNGERRYHVAQPLIFSGEHPGPRSGVPGLGEHTEQVLRTLPELKD</sequence>
<name>A0ABR7U601_9BRAD</name>
<dbReference type="InterPro" id="IPR003673">
    <property type="entry name" value="CoA-Trfase_fam_III"/>
</dbReference>
<accession>A0ABR7U601</accession>
<dbReference type="InterPro" id="IPR050509">
    <property type="entry name" value="CoA-transferase_III"/>
</dbReference>
<keyword evidence="1" id="KW-0808">Transferase</keyword>
<protein>
    <submittedName>
        <fullName evidence="1">CoA transferase</fullName>
    </submittedName>
</protein>
<organism evidence="1 2">
    <name type="scientific">Bradyrhizobium campsiandrae</name>
    <dbReference type="NCBI Taxonomy" id="1729892"/>
    <lineage>
        <taxon>Bacteria</taxon>
        <taxon>Pseudomonadati</taxon>
        <taxon>Pseudomonadota</taxon>
        <taxon>Alphaproteobacteria</taxon>
        <taxon>Hyphomicrobiales</taxon>
        <taxon>Nitrobacteraceae</taxon>
        <taxon>Bradyrhizobium</taxon>
    </lineage>
</organism>
<dbReference type="InterPro" id="IPR023606">
    <property type="entry name" value="CoA-Trfase_III_dom_1_sf"/>
</dbReference>
<dbReference type="EMBL" id="JAATTO010000015">
    <property type="protein sequence ID" value="MBC9979005.1"/>
    <property type="molecule type" value="Genomic_DNA"/>
</dbReference>
<evidence type="ECO:0000313" key="1">
    <source>
        <dbReference type="EMBL" id="MBC9979005.1"/>
    </source>
</evidence>
<keyword evidence="2" id="KW-1185">Reference proteome</keyword>
<dbReference type="Proteomes" id="UP000639516">
    <property type="component" value="Unassembled WGS sequence"/>
</dbReference>
<gene>
    <name evidence="1" type="ORF">HA482_12390</name>
</gene>
<dbReference type="GO" id="GO:0016740">
    <property type="term" value="F:transferase activity"/>
    <property type="evidence" value="ECO:0007669"/>
    <property type="project" value="UniProtKB-KW"/>
</dbReference>
<evidence type="ECO:0000313" key="2">
    <source>
        <dbReference type="Proteomes" id="UP000639516"/>
    </source>
</evidence>
<dbReference type="Gene3D" id="3.30.1540.10">
    <property type="entry name" value="formyl-coa transferase, domain 3"/>
    <property type="match status" value="1"/>
</dbReference>
<reference evidence="1 2" key="1">
    <citation type="journal article" date="2020" name="Arch. Microbiol.">
        <title>Bradyrhizobium campsiandrae sp. nov., a nitrogen-fixing bacterial strain isolated from a native leguminous tree from the Amazon adapted to flooded conditions.</title>
        <authorList>
            <person name="Cabral Michel D."/>
            <person name="Martins da Costa E."/>
            <person name="Azarias Guimaraes A."/>
            <person name="Soares de Carvalho T."/>
            <person name="Santos de Castro Caputo P."/>
            <person name="Willems A."/>
            <person name="de Souza Moreira F.M."/>
        </authorList>
    </citation>
    <scope>NUCLEOTIDE SEQUENCE [LARGE SCALE GENOMIC DNA]</scope>
    <source>
        <strain evidence="2">INPA 384B</strain>
    </source>
</reference>
<dbReference type="PANTHER" id="PTHR48228">
    <property type="entry name" value="SUCCINYL-COA--D-CITRAMALATE COA-TRANSFERASE"/>
    <property type="match status" value="1"/>
</dbReference>
<dbReference type="RefSeq" id="WP_188102985.1">
    <property type="nucleotide sequence ID" value="NZ_JAANIH010000030.1"/>
</dbReference>
<dbReference type="Pfam" id="PF02515">
    <property type="entry name" value="CoA_transf_3"/>
    <property type="match status" value="1"/>
</dbReference>
<dbReference type="Gene3D" id="3.40.50.10540">
    <property type="entry name" value="Crotonobetainyl-coa:carnitine coa-transferase, domain 1"/>
    <property type="match status" value="1"/>
</dbReference>
<dbReference type="SUPFAM" id="SSF89796">
    <property type="entry name" value="CoA-transferase family III (CaiB/BaiF)"/>
    <property type="match status" value="1"/>
</dbReference>